<feature type="transmembrane region" description="Helical" evidence="1">
    <location>
        <begin position="304"/>
        <end position="328"/>
    </location>
</feature>
<gene>
    <name evidence="2" type="ORF">H8S62_05715</name>
</gene>
<dbReference type="Pfam" id="PF07907">
    <property type="entry name" value="YibE_F"/>
    <property type="match status" value="1"/>
</dbReference>
<feature type="transmembrane region" description="Helical" evidence="1">
    <location>
        <begin position="212"/>
        <end position="235"/>
    </location>
</feature>
<dbReference type="PANTHER" id="PTHR41771">
    <property type="entry name" value="MEMBRANE PROTEIN-RELATED"/>
    <property type="match status" value="1"/>
</dbReference>
<dbReference type="EMBL" id="JACOPQ010000003">
    <property type="protein sequence ID" value="MBC5736503.1"/>
    <property type="molecule type" value="Genomic_DNA"/>
</dbReference>
<dbReference type="Proteomes" id="UP000607645">
    <property type="component" value="Unassembled WGS sequence"/>
</dbReference>
<evidence type="ECO:0000256" key="1">
    <source>
        <dbReference type="SAM" id="Phobius"/>
    </source>
</evidence>
<keyword evidence="3" id="KW-1185">Reference proteome</keyword>
<dbReference type="AlphaFoldDB" id="A0A8J6MGB2"/>
<sequence>MKLLHDSARLRYHAPAAVCLLLIAVLLLLPTGFEDTAIYQGADRVSARVISTDNSAIIDTGLVRSGEQFCTLELLGGRFQGRTVQGVNLLNGSLELDKLFSPGDKALVVVSFRGDAVNNVTMIDHDRMGAEGLLALLFAVFLVLFAGKTGVRAIASFVLTVLMLWKVLVPVYLKGHNPILTGLAITLGLTVLIISLVYGFDRRSLAAVSGAFLGILVTCVLGMLFTDLFQIHGAVMANSESLLYSGYQDLNLTRIFMASIFIGSSGAVMDLAVDICSAVNEVVEKRPDIGWREAVRSGMNVGRAAMGTMTTTLLLAYSGGYVALLMVFMAQGTPVVHILNYKYVSAEIIHTVVGSFGLVTVAPFTALTSGWLLTRSQKAVSASGC</sequence>
<feature type="transmembrane region" description="Helical" evidence="1">
    <location>
        <begin position="128"/>
        <end position="146"/>
    </location>
</feature>
<keyword evidence="1" id="KW-1133">Transmembrane helix</keyword>
<evidence type="ECO:0000313" key="2">
    <source>
        <dbReference type="EMBL" id="MBC5736503.1"/>
    </source>
</evidence>
<dbReference type="RefSeq" id="WP_155148197.1">
    <property type="nucleotide sequence ID" value="NZ_JACOPQ010000003.1"/>
</dbReference>
<feature type="transmembrane region" description="Helical" evidence="1">
    <location>
        <begin position="12"/>
        <end position="33"/>
    </location>
</feature>
<dbReference type="PANTHER" id="PTHR41771:SF1">
    <property type="entry name" value="MEMBRANE PROTEIN"/>
    <property type="match status" value="1"/>
</dbReference>
<comment type="caution">
    <text evidence="2">The sequence shown here is derived from an EMBL/GenBank/DDBJ whole genome shotgun (WGS) entry which is preliminary data.</text>
</comment>
<feature type="transmembrane region" description="Helical" evidence="1">
    <location>
        <begin position="153"/>
        <end position="173"/>
    </location>
</feature>
<protein>
    <submittedName>
        <fullName evidence="2">YibE/F family protein</fullName>
    </submittedName>
</protein>
<reference evidence="2" key="1">
    <citation type="submission" date="2020-08" db="EMBL/GenBank/DDBJ databases">
        <title>Genome public.</title>
        <authorList>
            <person name="Liu C."/>
            <person name="Sun Q."/>
        </authorList>
    </citation>
    <scope>NUCLEOTIDE SEQUENCE</scope>
    <source>
        <strain evidence="2">NSJ-52</strain>
    </source>
</reference>
<organism evidence="2 3">
    <name type="scientific">Lawsonibacter faecis</name>
    <dbReference type="NCBI Taxonomy" id="2763052"/>
    <lineage>
        <taxon>Bacteria</taxon>
        <taxon>Bacillati</taxon>
        <taxon>Bacillota</taxon>
        <taxon>Clostridia</taxon>
        <taxon>Eubacteriales</taxon>
        <taxon>Oscillospiraceae</taxon>
        <taxon>Lawsonibacter</taxon>
    </lineage>
</organism>
<keyword evidence="1" id="KW-0812">Transmembrane</keyword>
<name>A0A8J6MGB2_9FIRM</name>
<accession>A0A8J6MGB2</accession>
<dbReference type="InterPro" id="IPR012507">
    <property type="entry name" value="YibE_F"/>
</dbReference>
<feature type="transmembrane region" description="Helical" evidence="1">
    <location>
        <begin position="255"/>
        <end position="283"/>
    </location>
</feature>
<feature type="transmembrane region" description="Helical" evidence="1">
    <location>
        <begin position="179"/>
        <end position="200"/>
    </location>
</feature>
<keyword evidence="1" id="KW-0472">Membrane</keyword>
<feature type="transmembrane region" description="Helical" evidence="1">
    <location>
        <begin position="348"/>
        <end position="373"/>
    </location>
</feature>
<proteinExistence type="predicted"/>
<evidence type="ECO:0000313" key="3">
    <source>
        <dbReference type="Proteomes" id="UP000607645"/>
    </source>
</evidence>